<reference evidence="3 4" key="1">
    <citation type="submission" date="2023-04" db="EMBL/GenBank/DDBJ databases">
        <title>Genome of Basidiobolus ranarum AG-B5.</title>
        <authorList>
            <person name="Stajich J.E."/>
            <person name="Carter-House D."/>
            <person name="Gryganskyi A."/>
        </authorList>
    </citation>
    <scope>NUCLEOTIDE SEQUENCE [LARGE SCALE GENOMIC DNA]</scope>
    <source>
        <strain evidence="3 4">AG-B5</strain>
    </source>
</reference>
<accession>A0ABR2VSC2</accession>
<dbReference type="Gene3D" id="3.40.50.1820">
    <property type="entry name" value="alpha/beta hydrolase"/>
    <property type="match status" value="1"/>
</dbReference>
<dbReference type="InterPro" id="IPR029058">
    <property type="entry name" value="AB_hydrolase_fold"/>
</dbReference>
<feature type="domain" description="GPI inositol-deacylase PGAP1-like alpha/beta" evidence="2">
    <location>
        <begin position="139"/>
        <end position="186"/>
    </location>
</feature>
<keyword evidence="1" id="KW-0256">Endoplasmic reticulum</keyword>
<keyword evidence="1" id="KW-0653">Protein transport</keyword>
<keyword evidence="4" id="KW-1185">Reference proteome</keyword>
<organism evidence="3 4">
    <name type="scientific">Basidiobolus ranarum</name>
    <dbReference type="NCBI Taxonomy" id="34480"/>
    <lineage>
        <taxon>Eukaryota</taxon>
        <taxon>Fungi</taxon>
        <taxon>Fungi incertae sedis</taxon>
        <taxon>Zoopagomycota</taxon>
        <taxon>Entomophthoromycotina</taxon>
        <taxon>Basidiobolomycetes</taxon>
        <taxon>Basidiobolales</taxon>
        <taxon>Basidiobolaceae</taxon>
        <taxon>Basidiobolus</taxon>
    </lineage>
</organism>
<keyword evidence="1" id="KW-0472">Membrane</keyword>
<protein>
    <recommendedName>
        <fullName evidence="1">GPI inositol-deacylase</fullName>
        <ecNumber evidence="1">3.1.-.-</ecNumber>
    </recommendedName>
</protein>
<sequence length="362" mass="41157">MTSSNIPLLSRFRSTVTSLFKDVISGSHFHKVVKSNTRSPNNTTAKALKLDNKKSIISQEEYFIRPIYLAPRYPIALCHGLFGFDTIGPQLVPNLQIHYWRGIPEALQQLGARVVITKVSSIGSIHDRALALDEVLKKTLSQEHVNLIGHSMGGLDARYLVTHLKPQNYTVSSITTIGTPHRGSSFMDFCRDYTGLGTLEQKITEEMEKNEPSKFQNTSDSVFKFSGQFITPFLRWHRFLNYAKSWLDYPAYSNLTTDYLIDHFNPNTPNHPDVKYYSYAGDPEKMSIFSPLRGPWEVIRSREGPNDGLVSVNSAKWGEFVETVPANHLDLSNVWKPQLTSPSFDPIEFYLRMATFLNRQGF</sequence>
<dbReference type="InterPro" id="IPR012908">
    <property type="entry name" value="PGAP1-ab_dom-like"/>
</dbReference>
<keyword evidence="1" id="KW-0813">Transport</keyword>
<dbReference type="EC" id="3.1.-.-" evidence="1"/>
<gene>
    <name evidence="3" type="ORF">K7432_012359</name>
</gene>
<evidence type="ECO:0000313" key="3">
    <source>
        <dbReference type="EMBL" id="KAK9696616.1"/>
    </source>
</evidence>
<proteinExistence type="inferred from homology"/>
<dbReference type="EMBL" id="JASJQH010007941">
    <property type="protein sequence ID" value="KAK9696616.1"/>
    <property type="molecule type" value="Genomic_DNA"/>
</dbReference>
<comment type="function">
    <text evidence="1">Involved in inositol deacylation of GPI-anchored proteins which plays important roles in the quality control and ER-associated degradation of GPI-anchored proteins.</text>
</comment>
<dbReference type="PANTHER" id="PTHR11440">
    <property type="entry name" value="LECITHIN-CHOLESTEROL ACYLTRANSFERASE-RELATED"/>
    <property type="match status" value="1"/>
</dbReference>
<dbReference type="SUPFAM" id="SSF53474">
    <property type="entry name" value="alpha/beta-Hydrolases"/>
    <property type="match status" value="1"/>
</dbReference>
<dbReference type="Proteomes" id="UP001479436">
    <property type="component" value="Unassembled WGS sequence"/>
</dbReference>
<evidence type="ECO:0000256" key="1">
    <source>
        <dbReference type="RuleBase" id="RU365011"/>
    </source>
</evidence>
<comment type="subcellular location">
    <subcellularLocation>
        <location evidence="1">Endoplasmic reticulum membrane</location>
    </subcellularLocation>
</comment>
<evidence type="ECO:0000259" key="2">
    <source>
        <dbReference type="Pfam" id="PF07819"/>
    </source>
</evidence>
<dbReference type="Pfam" id="PF07819">
    <property type="entry name" value="PGAP1"/>
    <property type="match status" value="1"/>
</dbReference>
<evidence type="ECO:0000313" key="4">
    <source>
        <dbReference type="Proteomes" id="UP001479436"/>
    </source>
</evidence>
<keyword evidence="1" id="KW-0378">Hydrolase</keyword>
<name>A0ABR2VSC2_9FUNG</name>
<comment type="similarity">
    <text evidence="1">Belongs to the GPI inositol-deacylase family.</text>
</comment>
<comment type="caution">
    <text evidence="3">The sequence shown here is derived from an EMBL/GenBank/DDBJ whole genome shotgun (WGS) entry which is preliminary data.</text>
</comment>